<proteinExistence type="predicted"/>
<evidence type="ECO:0000313" key="2">
    <source>
        <dbReference type="EMBL" id="KAJ7662274.1"/>
    </source>
</evidence>
<dbReference type="AlphaFoldDB" id="A0AAD7CWP9"/>
<reference evidence="2" key="1">
    <citation type="submission" date="2023-03" db="EMBL/GenBank/DDBJ databases">
        <title>Massive genome expansion in bonnet fungi (Mycena s.s.) driven by repeated elements and novel gene families across ecological guilds.</title>
        <authorList>
            <consortium name="Lawrence Berkeley National Laboratory"/>
            <person name="Harder C.B."/>
            <person name="Miyauchi S."/>
            <person name="Viragh M."/>
            <person name="Kuo A."/>
            <person name="Thoen E."/>
            <person name="Andreopoulos B."/>
            <person name="Lu D."/>
            <person name="Skrede I."/>
            <person name="Drula E."/>
            <person name="Henrissat B."/>
            <person name="Morin E."/>
            <person name="Kohler A."/>
            <person name="Barry K."/>
            <person name="LaButti K."/>
            <person name="Morin E."/>
            <person name="Salamov A."/>
            <person name="Lipzen A."/>
            <person name="Mereny Z."/>
            <person name="Hegedus B."/>
            <person name="Baldrian P."/>
            <person name="Stursova M."/>
            <person name="Weitz H."/>
            <person name="Taylor A."/>
            <person name="Grigoriev I.V."/>
            <person name="Nagy L.G."/>
            <person name="Martin F."/>
            <person name="Kauserud H."/>
        </authorList>
    </citation>
    <scope>NUCLEOTIDE SEQUENCE</scope>
    <source>
        <strain evidence="2">CBHHK067</strain>
    </source>
</reference>
<organism evidence="2 3">
    <name type="scientific">Mycena rosella</name>
    <name type="common">Pink bonnet</name>
    <name type="synonym">Agaricus rosellus</name>
    <dbReference type="NCBI Taxonomy" id="1033263"/>
    <lineage>
        <taxon>Eukaryota</taxon>
        <taxon>Fungi</taxon>
        <taxon>Dikarya</taxon>
        <taxon>Basidiomycota</taxon>
        <taxon>Agaricomycotina</taxon>
        <taxon>Agaricomycetes</taxon>
        <taxon>Agaricomycetidae</taxon>
        <taxon>Agaricales</taxon>
        <taxon>Marasmiineae</taxon>
        <taxon>Mycenaceae</taxon>
        <taxon>Mycena</taxon>
    </lineage>
</organism>
<dbReference type="EMBL" id="JARKIE010000244">
    <property type="protein sequence ID" value="KAJ7662274.1"/>
    <property type="molecule type" value="Genomic_DNA"/>
</dbReference>
<comment type="caution">
    <text evidence="2">The sequence shown here is derived from an EMBL/GenBank/DDBJ whole genome shotgun (WGS) entry which is preliminary data.</text>
</comment>
<protein>
    <submittedName>
        <fullName evidence="2">Uncharacterized protein</fullName>
    </submittedName>
</protein>
<feature type="region of interest" description="Disordered" evidence="1">
    <location>
        <begin position="102"/>
        <end position="172"/>
    </location>
</feature>
<keyword evidence="3" id="KW-1185">Reference proteome</keyword>
<sequence>MFPLSSLRAQTLPVIPQSGSLIPRVLNPAHPLAPSPLFLPLPSSKTVPLERYERYTRRRAASADAVPPILRSAAKPASLRAPSQMHGVVQRAVERGIPFATSSSTTSAAHPNLRSSSNDASSPSTAYDTPKAGSMVPSRSPVMKEESTSGGWTSATSACPEPPSMAFPPTTADDLVTGMVPLPTAALAHIDGLSPQSRPSTLPLAAPAFELSPRRTTPGAGQRLACCARLLRPAPALSRAHFVRVASAAGVRADTERAQREKALCAGLLTVVPPQVALRSFLAIEDGLARLCALHLIFPFISPASSLLPPSIARYHNADLHFASDTRPTEEDEGVLGCTEERGLITLGWASGLSLPSSSSSAVSPGIAVEDVAQRALRLWRFPVPSDRPVSRFQRGTRDFPSSKWG</sequence>
<name>A0AAD7CWP9_MYCRO</name>
<evidence type="ECO:0000313" key="3">
    <source>
        <dbReference type="Proteomes" id="UP001221757"/>
    </source>
</evidence>
<feature type="compositionally biased region" description="Low complexity" evidence="1">
    <location>
        <begin position="148"/>
        <end position="158"/>
    </location>
</feature>
<evidence type="ECO:0000256" key="1">
    <source>
        <dbReference type="SAM" id="MobiDB-lite"/>
    </source>
</evidence>
<feature type="compositionally biased region" description="Low complexity" evidence="1">
    <location>
        <begin position="102"/>
        <end position="124"/>
    </location>
</feature>
<dbReference type="Proteomes" id="UP001221757">
    <property type="component" value="Unassembled WGS sequence"/>
</dbReference>
<accession>A0AAD7CWP9</accession>
<gene>
    <name evidence="2" type="ORF">B0H17DRAFT_1212057</name>
</gene>